<protein>
    <submittedName>
        <fullName evidence="7">Uncharacterized protein</fullName>
    </submittedName>
</protein>
<keyword evidence="4" id="KW-0238">DNA-binding</keyword>
<name>A0A559M0G4_9HELO</name>
<keyword evidence="3" id="KW-0805">Transcription regulation</keyword>
<keyword evidence="2" id="KW-0862">Zinc</keyword>
<proteinExistence type="predicted"/>
<dbReference type="AlphaFoldDB" id="A0A559M0G4"/>
<keyword evidence="5" id="KW-0804">Transcription</keyword>
<keyword evidence="8" id="KW-1185">Reference proteome</keyword>
<dbReference type="GO" id="GO:0003677">
    <property type="term" value="F:DNA binding"/>
    <property type="evidence" value="ECO:0007669"/>
    <property type="project" value="UniProtKB-KW"/>
</dbReference>
<reference evidence="7 8" key="1">
    <citation type="submission" date="2018-05" db="EMBL/GenBank/DDBJ databases">
        <title>Genome sequencing and assembly of the regulated plant pathogen Lachnellula willkommii and related sister species for the development of diagnostic species identification markers.</title>
        <authorList>
            <person name="Giroux E."/>
            <person name="Bilodeau G."/>
        </authorList>
    </citation>
    <scope>NUCLEOTIDE SEQUENCE [LARGE SCALE GENOMIC DNA]</scope>
    <source>
        <strain evidence="7 8">CBS 172.35</strain>
    </source>
</reference>
<sequence>MSCILFVCFDSLRGYFESAMVHLQSGLRILRDMTRTTDVKHIIENIISPLFLRLSVQSILYVDTRDPEDRYNFATELTHVCHRNRAIPETFETLEEARCYLMESAEGLFRMFYLTDGRKPFISQLPEAFTMYEKYSAQLRDWNLAYENFMNAHSQSFSSKQIRGAALLKIHHTTAYVMAACNPSIDDCRSMGEALNCPTTFTRFTKEFMTVINLSRSLITTAEQDARNGITPLTFSTDLGLIGPLYYVAGKCRIPHIREEAVELLGRCPRKEGMWDSVASTNLVRELWEVEERHNALQNGAPGEVSLHVPLHEVVDLVFYEGGKWEWKWKDADPLSFSRNLNSVNRVGRLGSETTKQHVNWVHTLEDQSLFQDTFMLNNYGSSSASPASSYSNMG</sequence>
<evidence type="ECO:0000256" key="4">
    <source>
        <dbReference type="ARBA" id="ARBA00023125"/>
    </source>
</evidence>
<dbReference type="Proteomes" id="UP000315522">
    <property type="component" value="Unassembled WGS sequence"/>
</dbReference>
<comment type="caution">
    <text evidence="7">The sequence shown here is derived from an EMBL/GenBank/DDBJ whole genome shotgun (WGS) entry which is preliminary data.</text>
</comment>
<evidence type="ECO:0000256" key="3">
    <source>
        <dbReference type="ARBA" id="ARBA00023015"/>
    </source>
</evidence>
<evidence type="ECO:0000313" key="7">
    <source>
        <dbReference type="EMBL" id="TVY86446.1"/>
    </source>
</evidence>
<evidence type="ECO:0000256" key="1">
    <source>
        <dbReference type="ARBA" id="ARBA00022723"/>
    </source>
</evidence>
<keyword evidence="1" id="KW-0479">Metal-binding</keyword>
<evidence type="ECO:0000256" key="5">
    <source>
        <dbReference type="ARBA" id="ARBA00023163"/>
    </source>
</evidence>
<accession>A0A559M0G4</accession>
<organism evidence="7 8">
    <name type="scientific">Lachnellula willkommii</name>
    <dbReference type="NCBI Taxonomy" id="215461"/>
    <lineage>
        <taxon>Eukaryota</taxon>
        <taxon>Fungi</taxon>
        <taxon>Dikarya</taxon>
        <taxon>Ascomycota</taxon>
        <taxon>Pezizomycotina</taxon>
        <taxon>Leotiomycetes</taxon>
        <taxon>Helotiales</taxon>
        <taxon>Lachnaceae</taxon>
        <taxon>Lachnellula</taxon>
    </lineage>
</organism>
<evidence type="ECO:0000256" key="6">
    <source>
        <dbReference type="ARBA" id="ARBA00023242"/>
    </source>
</evidence>
<dbReference type="PANTHER" id="PTHR36206:SF4">
    <property type="entry name" value="HYPOTHETICAL CONSERVED PROTEIN (EUROFUNG)-RELATED"/>
    <property type="match status" value="1"/>
</dbReference>
<gene>
    <name evidence="7" type="ORF">LAWI1_G006781</name>
</gene>
<dbReference type="InterPro" id="IPR052360">
    <property type="entry name" value="Transcr_Regulatory_Proteins"/>
</dbReference>
<evidence type="ECO:0000313" key="8">
    <source>
        <dbReference type="Proteomes" id="UP000315522"/>
    </source>
</evidence>
<dbReference type="PANTHER" id="PTHR36206">
    <property type="entry name" value="ASPERCRYPTIN BIOSYNTHESIS CLUSTER-SPECIFIC TRANSCRIPTION REGULATOR ATNN-RELATED"/>
    <property type="match status" value="1"/>
</dbReference>
<evidence type="ECO:0000256" key="2">
    <source>
        <dbReference type="ARBA" id="ARBA00022833"/>
    </source>
</evidence>
<keyword evidence="6" id="KW-0539">Nucleus</keyword>
<dbReference type="GO" id="GO:0046872">
    <property type="term" value="F:metal ion binding"/>
    <property type="evidence" value="ECO:0007669"/>
    <property type="project" value="UniProtKB-KW"/>
</dbReference>
<dbReference type="EMBL" id="QGML01003544">
    <property type="protein sequence ID" value="TVY86446.1"/>
    <property type="molecule type" value="Genomic_DNA"/>
</dbReference>